<gene>
    <name evidence="1" type="ORF">SAMEA2259716_01870</name>
</gene>
<dbReference type="RefSeq" id="WP_024571118.1">
    <property type="nucleotide sequence ID" value="NZ_FVGW01000002.1"/>
</dbReference>
<proteinExistence type="predicted"/>
<dbReference type="EMBL" id="FVGW01000002">
    <property type="protein sequence ID" value="SKL85637.1"/>
    <property type="molecule type" value="Genomic_DNA"/>
</dbReference>
<organism evidence="1 2">
    <name type="scientific">Mycobacteroides abscessus subsp. massiliense</name>
    <dbReference type="NCBI Taxonomy" id="1962118"/>
    <lineage>
        <taxon>Bacteria</taxon>
        <taxon>Bacillati</taxon>
        <taxon>Actinomycetota</taxon>
        <taxon>Actinomycetes</taxon>
        <taxon>Mycobacteriales</taxon>
        <taxon>Mycobacteriaceae</taxon>
        <taxon>Mycobacteroides</taxon>
        <taxon>Mycobacteroides abscessus</taxon>
    </lineage>
</organism>
<reference evidence="1 2" key="1">
    <citation type="submission" date="2016-11" db="EMBL/GenBank/DDBJ databases">
        <authorList>
            <consortium name="Pathogen Informatics"/>
        </authorList>
    </citation>
    <scope>NUCLEOTIDE SEQUENCE [LARGE SCALE GENOMIC DNA]</scope>
    <source>
        <strain evidence="1 2">911</strain>
    </source>
</reference>
<evidence type="ECO:0000313" key="2">
    <source>
        <dbReference type="Proteomes" id="UP000190074"/>
    </source>
</evidence>
<sequence>MRVRAARLCSNSVTSRLAFLAVFAVVLLAVFGQPFVSADPVTPTPKPIPNPVAQPDSLPRDAFIGGARTSTNSGIGMGTGTGPPLAAARERDDVTVPVWAYDGIHLSSSWPLHNIVWHLPGEMTLAPAAWTGDGGAVYGSPDVDYLVRPYAGSGADIVITRKTVFSSSTIPFGLRLPEGSHLRQGVNTVLVESDASPGHPASTIATVSIPTATDANGVPLQVTPRLGPGFPQGQQNVIADLGPANPLAFPVTITIAYRPGELPTTGALNPDWQGMPEGTSPPKIVPNPGDYVSDPDGRYRPASVDPVLYRQRHAGGCQGGLNAFTSADGRTADFLAACQKQQMCYDVTPARTSVAACNGILLSDMSIGCTSAFGQTGDDYEACLRVANDQVAWAKANMLSGALCQPVTPNTNTAMLPATGNRYCTT</sequence>
<protein>
    <submittedName>
        <fullName evidence="1">Uncharacterized protein</fullName>
    </submittedName>
</protein>
<dbReference type="Proteomes" id="UP000190074">
    <property type="component" value="Unassembled WGS sequence"/>
</dbReference>
<dbReference type="AlphaFoldDB" id="A0A1T8KSX6"/>
<name>A0A1T8KSX6_9MYCO</name>
<evidence type="ECO:0000313" key="1">
    <source>
        <dbReference type="EMBL" id="SKL85637.1"/>
    </source>
</evidence>
<accession>A0A1T8KSX6</accession>